<dbReference type="Proteomes" id="UP000281647">
    <property type="component" value="Unassembled WGS sequence"/>
</dbReference>
<gene>
    <name evidence="5" type="ORF">EET67_22255</name>
</gene>
<dbReference type="EMBL" id="RKST01000035">
    <property type="protein sequence ID" value="RUM95611.1"/>
    <property type="molecule type" value="Genomic_DNA"/>
</dbReference>
<feature type="domain" description="Xylose isomerase-like TIM barrel" evidence="4">
    <location>
        <begin position="23"/>
        <end position="258"/>
    </location>
</feature>
<keyword evidence="1 2" id="KW-0413">Isomerase</keyword>
<organism evidence="5 6">
    <name type="scientific">Borborobacter arsenicus</name>
    <dbReference type="NCBI Taxonomy" id="1851146"/>
    <lineage>
        <taxon>Bacteria</taxon>
        <taxon>Pseudomonadati</taxon>
        <taxon>Pseudomonadota</taxon>
        <taxon>Alphaproteobacteria</taxon>
        <taxon>Hyphomicrobiales</taxon>
        <taxon>Phyllobacteriaceae</taxon>
        <taxon>Borborobacter</taxon>
    </lineage>
</organism>
<name>A0A432V0C1_9HYPH</name>
<evidence type="ECO:0000256" key="2">
    <source>
        <dbReference type="PIRNR" id="PIRNR006241"/>
    </source>
</evidence>
<sequence>MSDFPYSAHIGYLFTDKPLRERIAAAKRHGFSAVEYPAPYGVPAQEMAEWLRAEGLPYTQFGLYSGDAQRGEKGLAIFPERREEFRRSVEDGLDYAEAIGVGMVHAMAGVLPAANRKQEHWDCYVENLAYAAGEAGKRGITILIEAMSAGAVPDYFIDTANRAAAAIAAAGGTNLGLLLDIFHTANMGLDIFEEIRTHAGLIAHVHIADYPGRHEPGSGSLDFDRIGGMLAEIGYRGRLGCEYVPAGDTEAGLAWLAALNGSPAHI</sequence>
<reference evidence="5 6" key="1">
    <citation type="submission" date="2018-11" db="EMBL/GenBank/DDBJ databases">
        <title>Pseudaminobacter arsenicus sp. nov., an arsenic-resistant bacterium isolated from arsenic-rich aquifers.</title>
        <authorList>
            <person name="Mu Y."/>
        </authorList>
    </citation>
    <scope>NUCLEOTIDE SEQUENCE [LARGE SCALE GENOMIC DNA]</scope>
    <source>
        <strain evidence="5 6">CB3</strain>
    </source>
</reference>
<dbReference type="InterPro" id="IPR013022">
    <property type="entry name" value="Xyl_isomerase-like_TIM-brl"/>
</dbReference>
<feature type="active site" description="Proton donor/acceptor" evidence="3">
    <location>
        <position position="242"/>
    </location>
</feature>
<dbReference type="OrthoDB" id="9786584at2"/>
<dbReference type="InterPro" id="IPR036237">
    <property type="entry name" value="Xyl_isomerase-like_sf"/>
</dbReference>
<dbReference type="Pfam" id="PF01261">
    <property type="entry name" value="AP_endonuc_2"/>
    <property type="match status" value="1"/>
</dbReference>
<evidence type="ECO:0000256" key="3">
    <source>
        <dbReference type="PIRSR" id="PIRSR006241-50"/>
    </source>
</evidence>
<evidence type="ECO:0000313" key="5">
    <source>
        <dbReference type="EMBL" id="RUM95611.1"/>
    </source>
</evidence>
<dbReference type="SUPFAM" id="SSF51658">
    <property type="entry name" value="Xylose isomerase-like"/>
    <property type="match status" value="1"/>
</dbReference>
<dbReference type="InterPro" id="IPR050417">
    <property type="entry name" value="Sugar_Epim/Isomerase"/>
</dbReference>
<protein>
    <submittedName>
        <fullName evidence="5">Hydroxypyruvate isomerase</fullName>
    </submittedName>
</protein>
<comment type="caution">
    <text evidence="5">The sequence shown here is derived from an EMBL/GenBank/DDBJ whole genome shotgun (WGS) entry which is preliminary data.</text>
</comment>
<dbReference type="GO" id="GO:0046487">
    <property type="term" value="P:glyoxylate metabolic process"/>
    <property type="evidence" value="ECO:0007669"/>
    <property type="project" value="TreeGrafter"/>
</dbReference>
<dbReference type="Gene3D" id="3.20.20.150">
    <property type="entry name" value="Divalent-metal-dependent TIM barrel enzymes"/>
    <property type="match status" value="1"/>
</dbReference>
<dbReference type="GO" id="GO:0008903">
    <property type="term" value="F:hydroxypyruvate isomerase activity"/>
    <property type="evidence" value="ECO:0007669"/>
    <property type="project" value="TreeGrafter"/>
</dbReference>
<dbReference type="PIRSF" id="PIRSF006241">
    <property type="entry name" value="HyI"/>
    <property type="match status" value="1"/>
</dbReference>
<feature type="active site" description="Proton donor/acceptor" evidence="3">
    <location>
        <position position="145"/>
    </location>
</feature>
<dbReference type="AlphaFoldDB" id="A0A432V0C1"/>
<dbReference type="InterPro" id="IPR026040">
    <property type="entry name" value="HyI-like"/>
</dbReference>
<evidence type="ECO:0000256" key="1">
    <source>
        <dbReference type="ARBA" id="ARBA00023235"/>
    </source>
</evidence>
<proteinExistence type="inferred from homology"/>
<evidence type="ECO:0000259" key="4">
    <source>
        <dbReference type="Pfam" id="PF01261"/>
    </source>
</evidence>
<dbReference type="PANTHER" id="PTHR43489">
    <property type="entry name" value="ISOMERASE"/>
    <property type="match status" value="1"/>
</dbReference>
<keyword evidence="6" id="KW-1185">Reference proteome</keyword>
<evidence type="ECO:0000313" key="6">
    <source>
        <dbReference type="Proteomes" id="UP000281647"/>
    </source>
</evidence>
<comment type="similarity">
    <text evidence="2">Belongs to the hyi family.</text>
</comment>
<accession>A0A432V0C1</accession>
<keyword evidence="5" id="KW-0670">Pyruvate</keyword>
<dbReference type="RefSeq" id="WP_128628530.1">
    <property type="nucleotide sequence ID" value="NZ_RKST01000035.1"/>
</dbReference>
<dbReference type="PANTHER" id="PTHR43489:SF6">
    <property type="entry name" value="HYDROXYPYRUVATE ISOMERASE-RELATED"/>
    <property type="match status" value="1"/>
</dbReference>